<comment type="similarity">
    <text evidence="2">Belongs to the binding-protein-dependent transport system permease family. HisMQ subfamily.</text>
</comment>
<evidence type="ECO:0000256" key="6">
    <source>
        <dbReference type="ARBA" id="ARBA00022989"/>
    </source>
</evidence>
<dbReference type="InterPro" id="IPR010065">
    <property type="entry name" value="AA_ABC_transptr_permease_3TM"/>
</dbReference>
<dbReference type="NCBIfam" id="TIGR01726">
    <property type="entry name" value="HEQRo_perm_3TM"/>
    <property type="match status" value="1"/>
</dbReference>
<evidence type="ECO:0000256" key="5">
    <source>
        <dbReference type="ARBA" id="ARBA00022692"/>
    </source>
</evidence>
<dbReference type="Proteomes" id="UP000663903">
    <property type="component" value="Chromosome"/>
</dbReference>
<dbReference type="RefSeq" id="WP_208010997.1">
    <property type="nucleotide sequence ID" value="NZ_CP071796.1"/>
</dbReference>
<keyword evidence="11" id="KW-1185">Reference proteome</keyword>
<evidence type="ECO:0000256" key="1">
    <source>
        <dbReference type="ARBA" id="ARBA00004429"/>
    </source>
</evidence>
<dbReference type="PROSITE" id="PS50928">
    <property type="entry name" value="ABC_TM1"/>
    <property type="match status" value="1"/>
</dbReference>
<accession>A0A975H580</accession>
<organism evidence="10 11">
    <name type="scientific">Ottowia testudinis</name>
    <dbReference type="NCBI Taxonomy" id="2816950"/>
    <lineage>
        <taxon>Bacteria</taxon>
        <taxon>Pseudomonadati</taxon>
        <taxon>Pseudomonadota</taxon>
        <taxon>Betaproteobacteria</taxon>
        <taxon>Burkholderiales</taxon>
        <taxon>Comamonadaceae</taxon>
        <taxon>Ottowia</taxon>
    </lineage>
</organism>
<dbReference type="Pfam" id="PF00528">
    <property type="entry name" value="BPD_transp_1"/>
    <property type="match status" value="1"/>
</dbReference>
<dbReference type="GO" id="GO:0006865">
    <property type="term" value="P:amino acid transport"/>
    <property type="evidence" value="ECO:0007669"/>
    <property type="project" value="TreeGrafter"/>
</dbReference>
<dbReference type="KEGG" id="otd:J1M35_09660"/>
<keyword evidence="6 8" id="KW-1133">Transmembrane helix</keyword>
<dbReference type="GO" id="GO:0022857">
    <property type="term" value="F:transmembrane transporter activity"/>
    <property type="evidence" value="ECO:0007669"/>
    <property type="project" value="InterPro"/>
</dbReference>
<evidence type="ECO:0000256" key="7">
    <source>
        <dbReference type="ARBA" id="ARBA00023136"/>
    </source>
</evidence>
<dbReference type="InterPro" id="IPR043429">
    <property type="entry name" value="ArtM/GltK/GlnP/TcyL/YhdX-like"/>
</dbReference>
<evidence type="ECO:0000313" key="10">
    <source>
        <dbReference type="EMBL" id="QTD47101.1"/>
    </source>
</evidence>
<keyword evidence="4" id="KW-1003">Cell membrane</keyword>
<dbReference type="CDD" id="cd06261">
    <property type="entry name" value="TM_PBP2"/>
    <property type="match status" value="1"/>
</dbReference>
<evidence type="ECO:0000256" key="4">
    <source>
        <dbReference type="ARBA" id="ARBA00022475"/>
    </source>
</evidence>
<feature type="transmembrane region" description="Helical" evidence="8">
    <location>
        <begin position="67"/>
        <end position="88"/>
    </location>
</feature>
<dbReference type="AlphaFoldDB" id="A0A975H580"/>
<evidence type="ECO:0000256" key="2">
    <source>
        <dbReference type="ARBA" id="ARBA00010072"/>
    </source>
</evidence>
<keyword evidence="7 8" id="KW-0472">Membrane</keyword>
<dbReference type="PANTHER" id="PTHR30614">
    <property type="entry name" value="MEMBRANE COMPONENT OF AMINO ACID ABC TRANSPORTER"/>
    <property type="match status" value="1"/>
</dbReference>
<dbReference type="Gene3D" id="1.10.3720.10">
    <property type="entry name" value="MetI-like"/>
    <property type="match status" value="1"/>
</dbReference>
<reference evidence="10" key="1">
    <citation type="submission" date="2021-03" db="EMBL/GenBank/DDBJ databases">
        <title>Ottowia sp. 27C isolated from the cloaca of a Giant Asian pond turtle (Heosemys grandis).</title>
        <authorList>
            <person name="Spergser J."/>
            <person name="Busse H.-J."/>
        </authorList>
    </citation>
    <scope>NUCLEOTIDE SEQUENCE</scope>
    <source>
        <strain evidence="10">27C</strain>
    </source>
</reference>
<feature type="transmembrane region" description="Helical" evidence="8">
    <location>
        <begin position="20"/>
        <end position="46"/>
    </location>
</feature>
<comment type="subcellular location">
    <subcellularLocation>
        <location evidence="1">Cell inner membrane</location>
        <topology evidence="1">Multi-pass membrane protein</topology>
    </subcellularLocation>
    <subcellularLocation>
        <location evidence="8">Cell membrane</location>
        <topology evidence="8">Multi-pass membrane protein</topology>
    </subcellularLocation>
</comment>
<keyword evidence="5 8" id="KW-0812">Transmembrane</keyword>
<gene>
    <name evidence="10" type="ORF">J1M35_09660</name>
</gene>
<dbReference type="SUPFAM" id="SSF161098">
    <property type="entry name" value="MetI-like"/>
    <property type="match status" value="1"/>
</dbReference>
<sequence length="227" mass="24274">MSYSFDFTSLAGYAGMLWRGLWVTAGLTAVSALLGGLLGTLGAVGLRHGAAWLRAALLVYVEFMRNTPFLVQLFFIYFGLPSLGVQMPGWTAALLTMTLNLAAYQMEIVRAGFLAVGAGQYQAALSLGLQPMQAVRHVVLPQALAAVGPALFGQILMMLMGSAVVSQIAVPDLAEAASFIQSRTFRPFEVYLIVTGLYLALSLAARWLFNRVFARLAPGARGLGARP</sequence>
<dbReference type="EMBL" id="CP071796">
    <property type="protein sequence ID" value="QTD47101.1"/>
    <property type="molecule type" value="Genomic_DNA"/>
</dbReference>
<feature type="transmembrane region" description="Helical" evidence="8">
    <location>
        <begin position="190"/>
        <end position="209"/>
    </location>
</feature>
<feature type="transmembrane region" description="Helical" evidence="8">
    <location>
        <begin position="150"/>
        <end position="170"/>
    </location>
</feature>
<evidence type="ECO:0000256" key="3">
    <source>
        <dbReference type="ARBA" id="ARBA00022448"/>
    </source>
</evidence>
<proteinExistence type="inferred from homology"/>
<dbReference type="InterPro" id="IPR000515">
    <property type="entry name" value="MetI-like"/>
</dbReference>
<evidence type="ECO:0000313" key="11">
    <source>
        <dbReference type="Proteomes" id="UP000663903"/>
    </source>
</evidence>
<name>A0A975H580_9BURK</name>
<evidence type="ECO:0000259" key="9">
    <source>
        <dbReference type="PROSITE" id="PS50928"/>
    </source>
</evidence>
<keyword evidence="3 8" id="KW-0813">Transport</keyword>
<dbReference type="GO" id="GO:0043190">
    <property type="term" value="C:ATP-binding cassette (ABC) transporter complex"/>
    <property type="evidence" value="ECO:0007669"/>
    <property type="project" value="InterPro"/>
</dbReference>
<feature type="transmembrane region" description="Helical" evidence="8">
    <location>
        <begin position="108"/>
        <end position="129"/>
    </location>
</feature>
<evidence type="ECO:0000256" key="8">
    <source>
        <dbReference type="RuleBase" id="RU363032"/>
    </source>
</evidence>
<feature type="domain" description="ABC transmembrane type-1" evidence="9">
    <location>
        <begin position="21"/>
        <end position="209"/>
    </location>
</feature>
<protein>
    <submittedName>
        <fullName evidence="10">Amino acid ABC transporter permease</fullName>
    </submittedName>
</protein>
<dbReference type="PANTHER" id="PTHR30614:SF35">
    <property type="entry name" value="ABC TRANSPORTER PERMEASE PROTEIN"/>
    <property type="match status" value="1"/>
</dbReference>
<dbReference type="InterPro" id="IPR035906">
    <property type="entry name" value="MetI-like_sf"/>
</dbReference>